<proteinExistence type="inferred from homology"/>
<dbReference type="InterPro" id="IPR033709">
    <property type="entry name" value="Anticodon_Ile_ABEc"/>
</dbReference>
<keyword evidence="8" id="KW-0479">Metal-binding</keyword>
<evidence type="ECO:0000256" key="1">
    <source>
        <dbReference type="ARBA" id="ARBA00022598"/>
    </source>
</evidence>
<dbReference type="InterPro" id="IPR009008">
    <property type="entry name" value="Val/Leu/Ile-tRNA-synth_edit"/>
</dbReference>
<dbReference type="EMBL" id="CP045643">
    <property type="protein sequence ID" value="QFZ72353.1"/>
    <property type="molecule type" value="Genomic_DNA"/>
</dbReference>
<evidence type="ECO:0000256" key="7">
    <source>
        <dbReference type="ARBA" id="ARBA00048359"/>
    </source>
</evidence>
<comment type="function">
    <text evidence="6 8">Catalyzes the attachment of isoleucine to tRNA(Ile). As IleRS can inadvertently accommodate and process structurally similar amino acids such as valine, to avoid such errors it has two additional distinct tRNA(Ile)-dependent editing activities. One activity is designated as 'pretransfer' editing and involves the hydrolysis of activated Val-AMP. The other activity is designated 'posttransfer' editing and involves deacylation of mischarged Val-tRNA(Ile).</text>
</comment>
<protein>
    <recommendedName>
        <fullName evidence="8">Isoleucine--tRNA ligase</fullName>
        <ecNumber evidence="8">6.1.1.5</ecNumber>
    </recommendedName>
    <alternativeName>
        <fullName evidence="8">Isoleucyl-tRNA synthetase</fullName>
        <shortName evidence="8">IleRS</shortName>
    </alternativeName>
</protein>
<keyword evidence="5 8" id="KW-0030">Aminoacyl-tRNA synthetase</keyword>
<evidence type="ECO:0000259" key="10">
    <source>
        <dbReference type="Pfam" id="PF08264"/>
    </source>
</evidence>
<evidence type="ECO:0000256" key="4">
    <source>
        <dbReference type="ARBA" id="ARBA00022917"/>
    </source>
</evidence>
<evidence type="ECO:0000256" key="5">
    <source>
        <dbReference type="ARBA" id="ARBA00023146"/>
    </source>
</evidence>
<dbReference type="EC" id="6.1.1.5" evidence="8"/>
<evidence type="ECO:0000313" key="12">
    <source>
        <dbReference type="Proteomes" id="UP000326179"/>
    </source>
</evidence>
<feature type="binding site" evidence="8">
    <location>
        <position position="617"/>
    </location>
    <ligand>
        <name>ATP</name>
        <dbReference type="ChEBI" id="CHEBI:30616"/>
    </ligand>
</feature>
<dbReference type="CDD" id="cd07961">
    <property type="entry name" value="Anticodon_Ia_Ile_ABEc"/>
    <property type="match status" value="1"/>
</dbReference>
<dbReference type="SUPFAM" id="SSF47323">
    <property type="entry name" value="Anticodon-binding domain of a subclass of class I aminoacyl-tRNA synthetases"/>
    <property type="match status" value="1"/>
</dbReference>
<evidence type="ECO:0000313" key="11">
    <source>
        <dbReference type="EMBL" id="QFZ72353.1"/>
    </source>
</evidence>
<dbReference type="InterPro" id="IPR002300">
    <property type="entry name" value="aa-tRNA-synth_Ia"/>
</dbReference>
<keyword evidence="8" id="KW-0862">Zinc</keyword>
<dbReference type="GO" id="GO:0004822">
    <property type="term" value="F:isoleucine-tRNA ligase activity"/>
    <property type="evidence" value="ECO:0007669"/>
    <property type="project" value="UniProtKB-UniRule"/>
</dbReference>
<dbReference type="AlphaFoldDB" id="A0A5Q0L5V0"/>
<dbReference type="Pfam" id="PF19302">
    <property type="entry name" value="DUF5915"/>
    <property type="match status" value="1"/>
</dbReference>
<keyword evidence="2 8" id="KW-0547">Nucleotide-binding</keyword>
<dbReference type="InterPro" id="IPR023586">
    <property type="entry name" value="Ile-tRNA-ligase_type2"/>
</dbReference>
<organism evidence="11 12">
    <name type="scientific">Streptomyces fagopyri</name>
    <dbReference type="NCBI Taxonomy" id="2662397"/>
    <lineage>
        <taxon>Bacteria</taxon>
        <taxon>Bacillati</taxon>
        <taxon>Actinomycetota</taxon>
        <taxon>Actinomycetes</taxon>
        <taxon>Kitasatosporales</taxon>
        <taxon>Streptomycetaceae</taxon>
        <taxon>Streptomyces</taxon>
    </lineage>
</organism>
<comment type="catalytic activity">
    <reaction evidence="7 8">
        <text>tRNA(Ile) + L-isoleucine + ATP = L-isoleucyl-tRNA(Ile) + AMP + diphosphate</text>
        <dbReference type="Rhea" id="RHEA:11060"/>
        <dbReference type="Rhea" id="RHEA-COMP:9666"/>
        <dbReference type="Rhea" id="RHEA-COMP:9695"/>
        <dbReference type="ChEBI" id="CHEBI:30616"/>
        <dbReference type="ChEBI" id="CHEBI:33019"/>
        <dbReference type="ChEBI" id="CHEBI:58045"/>
        <dbReference type="ChEBI" id="CHEBI:78442"/>
        <dbReference type="ChEBI" id="CHEBI:78528"/>
        <dbReference type="ChEBI" id="CHEBI:456215"/>
        <dbReference type="EC" id="6.1.1.5"/>
    </reaction>
</comment>
<comment type="subcellular location">
    <subcellularLocation>
        <location evidence="8">Cytoplasm</location>
    </subcellularLocation>
</comment>
<dbReference type="PRINTS" id="PR00984">
    <property type="entry name" value="TRNASYNTHILE"/>
</dbReference>
<keyword evidence="1 8" id="KW-0436">Ligase</keyword>
<dbReference type="Pfam" id="PF00133">
    <property type="entry name" value="tRNA-synt_1"/>
    <property type="match status" value="1"/>
</dbReference>
<evidence type="ECO:0000256" key="8">
    <source>
        <dbReference type="HAMAP-Rule" id="MF_02003"/>
    </source>
</evidence>
<dbReference type="Pfam" id="PF08264">
    <property type="entry name" value="Anticodon_1"/>
    <property type="match status" value="1"/>
</dbReference>
<dbReference type="NCBIfam" id="TIGR00392">
    <property type="entry name" value="ileS"/>
    <property type="match status" value="1"/>
</dbReference>
<feature type="domain" description="Methionyl/Valyl/Leucyl/Isoleucyl-tRNA synthetase anticodon-binding" evidence="10">
    <location>
        <begin position="699"/>
        <end position="836"/>
    </location>
</feature>
<name>A0A5Q0L5V0_9ACTN</name>
<sequence length="1050" mass="116563">MAYPKIQPSEGVPARPFIPGIERGVLEYWESDQTFRASVETRAVDKDGGKEFVLLDGPPFADGLPHYGHLLAGYAKDAASRYQTMRGRRVERRFGWTCHGLPSEMEAEKLLGISSKRDIESMGVAEFNQVCRTSVMRHTKEWRDYVTRQARWVDFDNDCKTMDLEYMESVLWAFKTLWDKGLVYQGHSMSWYCGSCETTLSDSESEGTMDHRDTGRELSDPELTVRLRLETGELALVWTRAPWTLPAALAIAVDPEAQYAVVEHGAERLLLAVDRLPDYARELGEDVADRVVATVLGAELAGRRYTPAFDFFADHEHAHRVLTAAHVSTGEGTGIVPVAPAFGEDDRTVADAAGIALVLPVDAGCRFTDEVPPYAGQSVLDLNPAILRDLRAAGAVLRHGTHRHTCPHCWRCGSRLIERAVPSWFLALDGIRARMLELNQRITWAPERIRDGQFGKWLENVHDWNISRNRYWGAPMPVWVSDDPAYPRTDVYGSLDDLERDFGVRPTDLHRPVIDELTRPNPDDPTGRSTMRRIPEVLDCWFETGSMPFAQVHYPFENAEWFERHSPCDLVVEYQAQTRGWFYYMHMLATALFDRPAFSSCSVLGVVLGNDGHAMSKSRNNYLDIDEIFDRDGSDAMRWSLIGSPLVRGGDLVVTERGSQDALRQAVLPLWNAWAFLALYAGTSQVEGRWRTDSPQVLDRYLLARTRLLVSTATEAMDIHDLSATCAAVREFLDVLTNWYIRCSRSRFASGDADAIDTLHTVLEVLCRLMAPLLPMISEQIWRGLTGDRSVHLADWPAASELPADEALVTAMERTRQIVSTALSLRRADGLRVRLPLATLTVVADESPDVEALAWLIREQANVKDVVFAGDITPYGRLRLSVNARACGRRLGSRTQKVIAAVAAGAWTREPDGGITIAGIPMRPGETEQHLVVDAPGAAALPGDVGLVALDTEVTEELAAEGMARDLVRVAQQARRAAGLHLLDRIKLTFEVPDDIAAAVRPYQAFIARETVADAVHYGPAGRQVFTGSVGDGAEAKASVNTVVSGRSAR</sequence>
<dbReference type="SUPFAM" id="SSF52374">
    <property type="entry name" value="Nucleotidylyl transferase"/>
    <property type="match status" value="1"/>
</dbReference>
<keyword evidence="8" id="KW-0963">Cytoplasm</keyword>
<dbReference type="InterPro" id="IPR009080">
    <property type="entry name" value="tRNAsynth_Ia_anticodon-bd"/>
</dbReference>
<keyword evidence="12" id="KW-1185">Reference proteome</keyword>
<dbReference type="InterPro" id="IPR002301">
    <property type="entry name" value="Ile-tRNA-ligase"/>
</dbReference>
<dbReference type="HAMAP" id="MF_02003">
    <property type="entry name" value="Ile_tRNA_synth_type2"/>
    <property type="match status" value="1"/>
</dbReference>
<comment type="cofactor">
    <cofactor evidence="8">
        <name>Zn(2+)</name>
        <dbReference type="ChEBI" id="CHEBI:29105"/>
    </cofactor>
</comment>
<gene>
    <name evidence="8" type="primary">ileS</name>
    <name evidence="11" type="ORF">GFH48_02945</name>
</gene>
<dbReference type="Proteomes" id="UP000326179">
    <property type="component" value="Chromosome"/>
</dbReference>
<reference evidence="11 12" key="1">
    <citation type="submission" date="2019-10" db="EMBL/GenBank/DDBJ databases">
        <title>A novel species.</title>
        <authorList>
            <person name="Gao J."/>
        </authorList>
    </citation>
    <scope>NUCLEOTIDE SEQUENCE [LARGE SCALE GENOMIC DNA]</scope>
    <source>
        <strain evidence="11 12">QMT-28</strain>
    </source>
</reference>
<dbReference type="KEGG" id="sfy:GFH48_02945"/>
<evidence type="ECO:0000256" key="2">
    <source>
        <dbReference type="ARBA" id="ARBA00022741"/>
    </source>
</evidence>
<dbReference type="PANTHER" id="PTHR42780">
    <property type="entry name" value="SOLEUCYL-TRNA SYNTHETASE"/>
    <property type="match status" value="1"/>
</dbReference>
<dbReference type="RefSeq" id="WP_153286723.1">
    <property type="nucleotide sequence ID" value="NZ_CP045643.1"/>
</dbReference>
<feature type="short sequence motif" description="'HIGH' region" evidence="8">
    <location>
        <begin position="59"/>
        <end position="69"/>
    </location>
</feature>
<evidence type="ECO:0000256" key="3">
    <source>
        <dbReference type="ARBA" id="ARBA00022840"/>
    </source>
</evidence>
<dbReference type="GO" id="GO:0005737">
    <property type="term" value="C:cytoplasm"/>
    <property type="evidence" value="ECO:0007669"/>
    <property type="project" value="UniProtKB-SubCell"/>
</dbReference>
<dbReference type="GO" id="GO:0005524">
    <property type="term" value="F:ATP binding"/>
    <property type="evidence" value="ECO:0007669"/>
    <property type="project" value="UniProtKB-UniRule"/>
</dbReference>
<dbReference type="PANTHER" id="PTHR42780:SF1">
    <property type="entry name" value="ISOLEUCINE--TRNA LIGASE, CYTOPLASMIC"/>
    <property type="match status" value="1"/>
</dbReference>
<comment type="domain">
    <text evidence="8">IleRS has two distinct active sites: one for aminoacylation and one for editing. The misactivated valine is translocated from the active site to the editing site, which sterically excludes the correctly activated isoleucine. The single editing site contains two valyl binding pockets, one specific for each substrate (Val-AMP or Val-tRNA(Ile)).</text>
</comment>
<evidence type="ECO:0000259" key="9">
    <source>
        <dbReference type="Pfam" id="PF00133"/>
    </source>
</evidence>
<feature type="short sequence motif" description="'KMSKS' region" evidence="8">
    <location>
        <begin position="614"/>
        <end position="618"/>
    </location>
</feature>
<comment type="similarity">
    <text evidence="8">Belongs to the class-I aminoacyl-tRNA synthetase family. IleS type 2 subfamily.</text>
</comment>
<dbReference type="Gene3D" id="3.90.740.10">
    <property type="entry name" value="Valyl/Leucyl/Isoleucyl-tRNA synthetase, editing domain"/>
    <property type="match status" value="1"/>
</dbReference>
<dbReference type="Gene3D" id="3.40.50.620">
    <property type="entry name" value="HUPs"/>
    <property type="match status" value="2"/>
</dbReference>
<dbReference type="GO" id="GO:0000049">
    <property type="term" value="F:tRNA binding"/>
    <property type="evidence" value="ECO:0007669"/>
    <property type="project" value="InterPro"/>
</dbReference>
<dbReference type="InterPro" id="IPR013155">
    <property type="entry name" value="M/V/L/I-tRNA-synth_anticd-bd"/>
</dbReference>
<evidence type="ECO:0000256" key="6">
    <source>
        <dbReference type="ARBA" id="ARBA00025217"/>
    </source>
</evidence>
<dbReference type="SUPFAM" id="SSF50677">
    <property type="entry name" value="ValRS/IleRS/LeuRS editing domain"/>
    <property type="match status" value="1"/>
</dbReference>
<dbReference type="GO" id="GO:0008270">
    <property type="term" value="F:zinc ion binding"/>
    <property type="evidence" value="ECO:0007669"/>
    <property type="project" value="UniProtKB-UniRule"/>
</dbReference>
<dbReference type="Gene3D" id="1.10.730.10">
    <property type="entry name" value="Isoleucyl-tRNA Synthetase, Domain 1"/>
    <property type="match status" value="1"/>
</dbReference>
<keyword evidence="4 8" id="KW-0648">Protein biosynthesis</keyword>
<keyword evidence="3 8" id="KW-0067">ATP-binding</keyword>
<dbReference type="InterPro" id="IPR014729">
    <property type="entry name" value="Rossmann-like_a/b/a_fold"/>
</dbReference>
<dbReference type="GO" id="GO:0006428">
    <property type="term" value="P:isoleucyl-tRNA aminoacylation"/>
    <property type="evidence" value="ECO:0007669"/>
    <property type="project" value="UniProtKB-UniRule"/>
</dbReference>
<accession>A0A5Q0L5V0</accession>
<feature type="domain" description="Aminoacyl-tRNA synthetase class Ia" evidence="9">
    <location>
        <begin position="25"/>
        <end position="648"/>
    </location>
</feature>
<dbReference type="GO" id="GO:0002161">
    <property type="term" value="F:aminoacyl-tRNA deacylase activity"/>
    <property type="evidence" value="ECO:0007669"/>
    <property type="project" value="InterPro"/>
</dbReference>
<comment type="subunit">
    <text evidence="8">Monomer.</text>
</comment>